<reference evidence="7" key="1">
    <citation type="journal article" date="2021" name="Nat. Commun.">
        <title>Genetic determinants of endophytism in the Arabidopsis root mycobiome.</title>
        <authorList>
            <person name="Mesny F."/>
            <person name="Miyauchi S."/>
            <person name="Thiergart T."/>
            <person name="Pickel B."/>
            <person name="Atanasova L."/>
            <person name="Karlsson M."/>
            <person name="Huettel B."/>
            <person name="Barry K.W."/>
            <person name="Haridas S."/>
            <person name="Chen C."/>
            <person name="Bauer D."/>
            <person name="Andreopoulos W."/>
            <person name="Pangilinan J."/>
            <person name="LaButti K."/>
            <person name="Riley R."/>
            <person name="Lipzen A."/>
            <person name="Clum A."/>
            <person name="Drula E."/>
            <person name="Henrissat B."/>
            <person name="Kohler A."/>
            <person name="Grigoriev I.V."/>
            <person name="Martin F.M."/>
            <person name="Hacquard S."/>
        </authorList>
    </citation>
    <scope>NUCLEOTIDE SEQUENCE</scope>
    <source>
        <strain evidence="7">MPI-CAGE-CH-0230</strain>
    </source>
</reference>
<dbReference type="Gene3D" id="3.40.462.20">
    <property type="match status" value="1"/>
</dbReference>
<protein>
    <submittedName>
        <fullName evidence="7">FAD binding domain-containing protein</fullName>
    </submittedName>
</protein>
<feature type="signal peptide" evidence="5">
    <location>
        <begin position="1"/>
        <end position="30"/>
    </location>
</feature>
<evidence type="ECO:0000256" key="4">
    <source>
        <dbReference type="ARBA" id="ARBA00023002"/>
    </source>
</evidence>
<dbReference type="GO" id="GO:0016491">
    <property type="term" value="F:oxidoreductase activity"/>
    <property type="evidence" value="ECO:0007669"/>
    <property type="project" value="UniProtKB-KW"/>
</dbReference>
<name>A0A9P9BRD3_9PEZI</name>
<keyword evidence="4" id="KW-0560">Oxidoreductase</keyword>
<comment type="caution">
    <text evidence="7">The sequence shown here is derived from an EMBL/GenBank/DDBJ whole genome shotgun (WGS) entry which is preliminary data.</text>
</comment>
<dbReference type="PROSITE" id="PS51387">
    <property type="entry name" value="FAD_PCMH"/>
    <property type="match status" value="1"/>
</dbReference>
<keyword evidence="8" id="KW-1185">Reference proteome</keyword>
<dbReference type="InterPro" id="IPR050416">
    <property type="entry name" value="FAD-linked_Oxidoreductase"/>
</dbReference>
<dbReference type="InterPro" id="IPR016166">
    <property type="entry name" value="FAD-bd_PCMH"/>
</dbReference>
<proteinExistence type="inferred from homology"/>
<dbReference type="PANTHER" id="PTHR42973">
    <property type="entry name" value="BINDING OXIDOREDUCTASE, PUTATIVE (AFU_ORTHOLOGUE AFUA_1G17690)-RELATED"/>
    <property type="match status" value="1"/>
</dbReference>
<dbReference type="SUPFAM" id="SSF56176">
    <property type="entry name" value="FAD-binding/transporter-associated domain-like"/>
    <property type="match status" value="1"/>
</dbReference>
<evidence type="ECO:0000256" key="3">
    <source>
        <dbReference type="ARBA" id="ARBA00022827"/>
    </source>
</evidence>
<dbReference type="InterPro" id="IPR006094">
    <property type="entry name" value="Oxid_FAD_bind_N"/>
</dbReference>
<dbReference type="PANTHER" id="PTHR42973:SF13">
    <property type="entry name" value="FAD-BINDING PCMH-TYPE DOMAIN-CONTAINING PROTEIN"/>
    <property type="match status" value="1"/>
</dbReference>
<dbReference type="AlphaFoldDB" id="A0A9P9BRD3"/>
<dbReference type="EMBL" id="JAGTJQ010000004">
    <property type="protein sequence ID" value="KAH7032680.1"/>
    <property type="molecule type" value="Genomic_DNA"/>
</dbReference>
<feature type="chain" id="PRO_5040270078" evidence="5">
    <location>
        <begin position="31"/>
        <end position="508"/>
    </location>
</feature>
<evidence type="ECO:0000256" key="5">
    <source>
        <dbReference type="SAM" id="SignalP"/>
    </source>
</evidence>
<dbReference type="InterPro" id="IPR016169">
    <property type="entry name" value="FAD-bd_PCMH_sub2"/>
</dbReference>
<dbReference type="InterPro" id="IPR036318">
    <property type="entry name" value="FAD-bd_PCMH-like_sf"/>
</dbReference>
<comment type="similarity">
    <text evidence="1">Belongs to the oxygen-dependent FAD-linked oxidoreductase family.</text>
</comment>
<evidence type="ECO:0000256" key="1">
    <source>
        <dbReference type="ARBA" id="ARBA00005466"/>
    </source>
</evidence>
<dbReference type="GO" id="GO:0071949">
    <property type="term" value="F:FAD binding"/>
    <property type="evidence" value="ECO:0007669"/>
    <property type="project" value="InterPro"/>
</dbReference>
<dbReference type="Pfam" id="PF01565">
    <property type="entry name" value="FAD_binding_4"/>
    <property type="match status" value="1"/>
</dbReference>
<evidence type="ECO:0000256" key="2">
    <source>
        <dbReference type="ARBA" id="ARBA00022630"/>
    </source>
</evidence>
<dbReference type="Gene3D" id="3.30.465.10">
    <property type="match status" value="1"/>
</dbReference>
<evidence type="ECO:0000313" key="8">
    <source>
        <dbReference type="Proteomes" id="UP000756346"/>
    </source>
</evidence>
<dbReference type="InterPro" id="IPR016167">
    <property type="entry name" value="FAD-bd_PCMH_sub1"/>
</dbReference>
<gene>
    <name evidence="7" type="ORF">B0I36DRAFT_265666</name>
</gene>
<dbReference type="Gene3D" id="3.30.43.10">
    <property type="entry name" value="Uridine Diphospho-n-acetylenolpyruvylglucosamine Reductase, domain 2"/>
    <property type="match status" value="1"/>
</dbReference>
<evidence type="ECO:0000259" key="6">
    <source>
        <dbReference type="PROSITE" id="PS51387"/>
    </source>
</evidence>
<dbReference type="GeneID" id="70180748"/>
<dbReference type="OrthoDB" id="2151789at2759"/>
<evidence type="ECO:0000313" key="7">
    <source>
        <dbReference type="EMBL" id="KAH7032680.1"/>
    </source>
</evidence>
<keyword evidence="5" id="KW-0732">Signal</keyword>
<dbReference type="RefSeq" id="XP_046013512.1">
    <property type="nucleotide sequence ID" value="XM_046151202.1"/>
</dbReference>
<keyword evidence="2" id="KW-0285">Flavoprotein</keyword>
<dbReference type="Proteomes" id="UP000756346">
    <property type="component" value="Unassembled WGS sequence"/>
</dbReference>
<sequence length="508" mass="54446">MMIFIIAPFRVLAAALTLCLLLPPAVVVLATPTSSTLQACSEIAALLPPKQVYHPQQDLIQYNQERQSYWSTALRSVRPACIVVPQSAEHVSAAVRVLGRFPGVDFAVRSGGHDPNVGHATVDDGVLIAMTDMAGARYDAASGLAYVKPGGEWNDVIGDLAPSGVTVVGGRLGLVGVGGYLLQGGISFLSAQYGLAADSIVGWETVVANGSIINIDAAQHPDIAVAMRGSGSQFGIVTEFKVRPHPIGKVWGGVRVYSAAMDDDLYAALHGFVSAGAADPKAAVIHSTIIAPAGVEVHFIFYFYDGPEPPSEGPFAEYLKIPALLDATWTRTYADLLKSNGESARLLNARVSFRTYTIPFIPSNPSIYTAIRDKYTELASPLRASAQFSVDFQPLPSIVGASSDAAGGNAMGLRGSDPDRLILEFQGSWTTSLDDAKGYAVSRAMTEWLDEMVPVWLAEERYLPLFMNDAAGDQNVTGSYRDYARFSELQRGMDPRGMFARRLGGFKY</sequence>
<organism evidence="7 8">
    <name type="scientific">Microdochium trichocladiopsis</name>
    <dbReference type="NCBI Taxonomy" id="1682393"/>
    <lineage>
        <taxon>Eukaryota</taxon>
        <taxon>Fungi</taxon>
        <taxon>Dikarya</taxon>
        <taxon>Ascomycota</taxon>
        <taxon>Pezizomycotina</taxon>
        <taxon>Sordariomycetes</taxon>
        <taxon>Xylariomycetidae</taxon>
        <taxon>Xylariales</taxon>
        <taxon>Microdochiaceae</taxon>
        <taxon>Microdochium</taxon>
    </lineage>
</organism>
<feature type="domain" description="FAD-binding PCMH-type" evidence="6">
    <location>
        <begin position="75"/>
        <end position="247"/>
    </location>
</feature>
<accession>A0A9P9BRD3</accession>
<keyword evidence="3" id="KW-0274">FAD</keyword>